<comment type="caution">
    <text evidence="11">The sequence shown here is derived from an EMBL/GenBank/DDBJ whole genome shotgun (WGS) entry which is preliminary data.</text>
</comment>
<accession>A0AAW4KZM1</accession>
<gene>
    <name evidence="11" type="ORF">KI809_07325</name>
</gene>
<dbReference type="InterPro" id="IPR002528">
    <property type="entry name" value="MATE_fam"/>
</dbReference>
<keyword evidence="6 10" id="KW-1133">Transmembrane helix</keyword>
<feature type="transmembrane region" description="Helical" evidence="10">
    <location>
        <begin position="42"/>
        <end position="61"/>
    </location>
</feature>
<feature type="transmembrane region" description="Helical" evidence="10">
    <location>
        <begin position="67"/>
        <end position="91"/>
    </location>
</feature>
<dbReference type="GO" id="GO:0005886">
    <property type="term" value="C:plasma membrane"/>
    <property type="evidence" value="ECO:0007669"/>
    <property type="project" value="UniProtKB-SubCell"/>
</dbReference>
<name>A0AAW4KZM1_9BACT</name>
<evidence type="ECO:0000256" key="6">
    <source>
        <dbReference type="ARBA" id="ARBA00022989"/>
    </source>
</evidence>
<evidence type="ECO:0000256" key="7">
    <source>
        <dbReference type="ARBA" id="ARBA00023065"/>
    </source>
</evidence>
<dbReference type="Proteomes" id="UP000811899">
    <property type="component" value="Unassembled WGS sequence"/>
</dbReference>
<keyword evidence="8 10" id="KW-0472">Membrane</keyword>
<keyword evidence="7" id="KW-0406">Ion transport</keyword>
<evidence type="ECO:0000256" key="8">
    <source>
        <dbReference type="ARBA" id="ARBA00023136"/>
    </source>
</evidence>
<dbReference type="Pfam" id="PF01554">
    <property type="entry name" value="MatE"/>
    <property type="match status" value="2"/>
</dbReference>
<dbReference type="EMBL" id="JAHCVJ010000002">
    <property type="protein sequence ID" value="MBT0664111.1"/>
    <property type="molecule type" value="Genomic_DNA"/>
</dbReference>
<keyword evidence="2" id="KW-0813">Transport</keyword>
<proteinExistence type="predicted"/>
<evidence type="ECO:0000256" key="1">
    <source>
        <dbReference type="ARBA" id="ARBA00004651"/>
    </source>
</evidence>
<evidence type="ECO:0000256" key="9">
    <source>
        <dbReference type="ARBA" id="ARBA00031636"/>
    </source>
</evidence>
<reference evidence="11 12" key="1">
    <citation type="submission" date="2021-05" db="EMBL/GenBank/DDBJ databases">
        <title>The draft genome of Geobacter pelophilus DSM 12255.</title>
        <authorList>
            <person name="Xu Z."/>
            <person name="Masuda Y."/>
            <person name="Itoh H."/>
            <person name="Senoo K."/>
        </authorList>
    </citation>
    <scope>NUCLEOTIDE SEQUENCE [LARGE SCALE GENOMIC DNA]</scope>
    <source>
        <strain evidence="11 12">DSM 12255</strain>
    </source>
</reference>
<dbReference type="GO" id="GO:0015297">
    <property type="term" value="F:antiporter activity"/>
    <property type="evidence" value="ECO:0007669"/>
    <property type="project" value="UniProtKB-KW"/>
</dbReference>
<evidence type="ECO:0000256" key="2">
    <source>
        <dbReference type="ARBA" id="ARBA00022448"/>
    </source>
</evidence>
<feature type="transmembrane region" description="Helical" evidence="10">
    <location>
        <begin position="207"/>
        <end position="225"/>
    </location>
</feature>
<evidence type="ECO:0000256" key="4">
    <source>
        <dbReference type="ARBA" id="ARBA00022475"/>
    </source>
</evidence>
<dbReference type="InterPro" id="IPR050222">
    <property type="entry name" value="MATE_MdtK"/>
</dbReference>
<feature type="transmembrane region" description="Helical" evidence="10">
    <location>
        <begin position="177"/>
        <end position="195"/>
    </location>
</feature>
<dbReference type="AlphaFoldDB" id="A0AAW4KZM1"/>
<keyword evidence="3" id="KW-0050">Antiport</keyword>
<feature type="transmembrane region" description="Helical" evidence="10">
    <location>
        <begin position="420"/>
        <end position="442"/>
    </location>
</feature>
<dbReference type="PANTHER" id="PTHR43298">
    <property type="entry name" value="MULTIDRUG RESISTANCE PROTEIN NORM-RELATED"/>
    <property type="match status" value="1"/>
</dbReference>
<dbReference type="GO" id="GO:0042910">
    <property type="term" value="F:xenobiotic transmembrane transporter activity"/>
    <property type="evidence" value="ECO:0007669"/>
    <property type="project" value="InterPro"/>
</dbReference>
<feature type="transmembrane region" description="Helical" evidence="10">
    <location>
        <begin position="394"/>
        <end position="414"/>
    </location>
</feature>
<evidence type="ECO:0000256" key="5">
    <source>
        <dbReference type="ARBA" id="ARBA00022692"/>
    </source>
</evidence>
<evidence type="ECO:0000256" key="3">
    <source>
        <dbReference type="ARBA" id="ARBA00022449"/>
    </source>
</evidence>
<sequence length="454" mass="50373">MTDPVTTENRGGHLKRRRPVSIRRNVINLSLPVLLSSLFQRLVSIVDIFLVGGLGAAAIAATGLGQLLVFVTMTVFWGLATGTTVVIAHLWGAGRRREGKRAAFAAFVACGVMAIVASLLGYLFGTDLARFLGANDEIIRFGDSYIRLVFLWFGFTAGLNILSAIMHGNGDTRTPMVAIILVNILHVLIAWPLIYGKLGFPRMEVIGAAYAINISECFGFTFLLFQAFRRRYLKIGIPSLELFKRIWHVGYPVALERIAQQSGQLFYSKFIISYGTAAYAAHQIGLSIESLSFMPGAGMGIAAATLMGQSLGARKFRRAKIGHREALRLAIIVMSIMALLFFFAPAPLIKLFTHDPAVIEKGCVFLRLVAFAQVPLAISFVYAGSLRGTGDTHYVFLVTLFAMWGIRVLLAYIAAELLHWSLYVVWGVFLVDWLFRSIAFWWRYQKRDLHQVII</sequence>
<keyword evidence="4" id="KW-1003">Cell membrane</keyword>
<organism evidence="11 12">
    <name type="scientific">Geoanaerobacter pelophilus</name>
    <dbReference type="NCBI Taxonomy" id="60036"/>
    <lineage>
        <taxon>Bacteria</taxon>
        <taxon>Pseudomonadati</taxon>
        <taxon>Thermodesulfobacteriota</taxon>
        <taxon>Desulfuromonadia</taxon>
        <taxon>Geobacterales</taxon>
        <taxon>Geobacteraceae</taxon>
        <taxon>Geoanaerobacter</taxon>
    </lineage>
</organism>
<comment type="subcellular location">
    <subcellularLocation>
        <location evidence="1">Cell membrane</location>
        <topology evidence="1">Multi-pass membrane protein</topology>
    </subcellularLocation>
</comment>
<dbReference type="InterPro" id="IPR048279">
    <property type="entry name" value="MdtK-like"/>
</dbReference>
<keyword evidence="12" id="KW-1185">Reference proteome</keyword>
<keyword evidence="5 10" id="KW-0812">Transmembrane</keyword>
<feature type="transmembrane region" description="Helical" evidence="10">
    <location>
        <begin position="145"/>
        <end position="165"/>
    </location>
</feature>
<dbReference type="CDD" id="cd13137">
    <property type="entry name" value="MATE_NorM_like"/>
    <property type="match status" value="1"/>
</dbReference>
<feature type="transmembrane region" description="Helical" evidence="10">
    <location>
        <begin position="103"/>
        <end position="125"/>
    </location>
</feature>
<feature type="transmembrane region" description="Helical" evidence="10">
    <location>
        <begin position="364"/>
        <end position="382"/>
    </location>
</feature>
<dbReference type="GO" id="GO:0006811">
    <property type="term" value="P:monoatomic ion transport"/>
    <property type="evidence" value="ECO:0007669"/>
    <property type="project" value="UniProtKB-KW"/>
</dbReference>
<feature type="transmembrane region" description="Helical" evidence="10">
    <location>
        <begin position="326"/>
        <end position="344"/>
    </location>
</feature>
<evidence type="ECO:0000313" key="11">
    <source>
        <dbReference type="EMBL" id="MBT0664111.1"/>
    </source>
</evidence>
<dbReference type="PANTHER" id="PTHR43298:SF2">
    <property type="entry name" value="FMN_FAD EXPORTER YEEO-RELATED"/>
    <property type="match status" value="1"/>
</dbReference>
<evidence type="ECO:0000256" key="10">
    <source>
        <dbReference type="SAM" id="Phobius"/>
    </source>
</evidence>
<evidence type="ECO:0000313" key="12">
    <source>
        <dbReference type="Proteomes" id="UP000811899"/>
    </source>
</evidence>
<protein>
    <recommendedName>
        <fullName evidence="9">Multidrug-efflux transporter</fullName>
    </recommendedName>
</protein>
<dbReference type="NCBIfam" id="TIGR00797">
    <property type="entry name" value="matE"/>
    <property type="match status" value="1"/>
</dbReference>
<dbReference type="PIRSF" id="PIRSF006603">
    <property type="entry name" value="DinF"/>
    <property type="match status" value="1"/>
</dbReference>